<reference evidence="18 19" key="1">
    <citation type="journal article" date="2019" name="Sci. Rep.">
        <title>Nanopore sequencing improves the draft genome of the human pathogenic amoeba Naegleria fowleri.</title>
        <authorList>
            <person name="Liechti N."/>
            <person name="Schurch N."/>
            <person name="Bruggmann R."/>
            <person name="Wittwer M."/>
        </authorList>
    </citation>
    <scope>NUCLEOTIDE SEQUENCE [LARGE SCALE GENOMIC DNA]</scope>
    <source>
        <strain evidence="18 19">ATCC 30894</strain>
    </source>
</reference>
<dbReference type="VEuPathDB" id="AmoebaDB:NfTy_004190"/>
<gene>
    <name evidence="18" type="ORF">FDP41_008017</name>
</gene>
<evidence type="ECO:0000256" key="2">
    <source>
        <dbReference type="ARBA" id="ARBA00004370"/>
    </source>
</evidence>
<dbReference type="PANTHER" id="PTHR21266:SF32">
    <property type="entry name" value="CHOLESTEROL 7-DESATURASE NVD"/>
    <property type="match status" value="1"/>
</dbReference>
<evidence type="ECO:0000259" key="17">
    <source>
        <dbReference type="PROSITE" id="PS51296"/>
    </source>
</evidence>
<evidence type="ECO:0000256" key="3">
    <source>
        <dbReference type="ARBA" id="ARBA00004972"/>
    </source>
</evidence>
<keyword evidence="4" id="KW-0812">Transmembrane</keyword>
<comment type="catalytic activity">
    <reaction evidence="15">
        <text>cholesterol + NADH + O2 + H(+) = 7-dehydrocholesterol + NAD(+) + 2 H2O</text>
        <dbReference type="Rhea" id="RHEA:51644"/>
        <dbReference type="ChEBI" id="CHEBI:15377"/>
        <dbReference type="ChEBI" id="CHEBI:15378"/>
        <dbReference type="ChEBI" id="CHEBI:15379"/>
        <dbReference type="ChEBI" id="CHEBI:16113"/>
        <dbReference type="ChEBI" id="CHEBI:17759"/>
        <dbReference type="ChEBI" id="CHEBI:57540"/>
        <dbReference type="ChEBI" id="CHEBI:57945"/>
        <dbReference type="EC" id="1.14.19.21"/>
    </reaction>
    <physiologicalReaction direction="left-to-right" evidence="15">
        <dbReference type="Rhea" id="RHEA:51645"/>
    </physiologicalReaction>
</comment>
<comment type="pathway">
    <text evidence="3">Hormone biosynthesis.</text>
</comment>
<evidence type="ECO:0000256" key="4">
    <source>
        <dbReference type="ARBA" id="ARBA00022692"/>
    </source>
</evidence>
<name>A0A6A5CAS2_NAEFO</name>
<dbReference type="PROSITE" id="PS51296">
    <property type="entry name" value="RIESKE"/>
    <property type="match status" value="1"/>
</dbReference>
<dbReference type="CDD" id="cd03469">
    <property type="entry name" value="Rieske_RO_Alpha_N"/>
    <property type="match status" value="1"/>
</dbReference>
<dbReference type="SUPFAM" id="SSF55961">
    <property type="entry name" value="Bet v1-like"/>
    <property type="match status" value="1"/>
</dbReference>
<keyword evidence="5" id="KW-0001">2Fe-2S</keyword>
<evidence type="ECO:0000256" key="8">
    <source>
        <dbReference type="ARBA" id="ARBA00023002"/>
    </source>
</evidence>
<comment type="catalytic activity">
    <reaction evidence="16">
        <text>cholesterol + NADPH + O2 + H(+) = 7-dehydrocholesterol + NADP(+) + 2 H2O</text>
        <dbReference type="Rhea" id="RHEA:45024"/>
        <dbReference type="ChEBI" id="CHEBI:15377"/>
        <dbReference type="ChEBI" id="CHEBI:15378"/>
        <dbReference type="ChEBI" id="CHEBI:15379"/>
        <dbReference type="ChEBI" id="CHEBI:16113"/>
        <dbReference type="ChEBI" id="CHEBI:17759"/>
        <dbReference type="ChEBI" id="CHEBI:57783"/>
        <dbReference type="ChEBI" id="CHEBI:58349"/>
        <dbReference type="EC" id="1.14.19.21"/>
    </reaction>
    <physiologicalReaction direction="left-to-right" evidence="16">
        <dbReference type="Rhea" id="RHEA:45025"/>
    </physiologicalReaction>
</comment>
<dbReference type="InterPro" id="IPR050584">
    <property type="entry name" value="Cholesterol_7-desaturase"/>
</dbReference>
<dbReference type="EC" id="1.14.19.21" evidence="14"/>
<dbReference type="Pfam" id="PF00355">
    <property type="entry name" value="Rieske"/>
    <property type="match status" value="1"/>
</dbReference>
<dbReference type="SUPFAM" id="SSF50022">
    <property type="entry name" value="ISP domain"/>
    <property type="match status" value="1"/>
</dbReference>
<evidence type="ECO:0000256" key="14">
    <source>
        <dbReference type="ARBA" id="ARBA00026095"/>
    </source>
</evidence>
<comment type="subcellular location">
    <subcellularLocation>
        <location evidence="2">Membrane</location>
    </subcellularLocation>
</comment>
<feature type="domain" description="Rieske" evidence="17">
    <location>
        <begin position="100"/>
        <end position="213"/>
    </location>
</feature>
<evidence type="ECO:0000256" key="13">
    <source>
        <dbReference type="ARBA" id="ARBA00025729"/>
    </source>
</evidence>
<comment type="similarity">
    <text evidence="13">Belongs to the cholesterol 7-desaturase family.</text>
</comment>
<evidence type="ECO:0000313" key="18">
    <source>
        <dbReference type="EMBL" id="KAF0984102.1"/>
    </source>
</evidence>
<dbReference type="VEuPathDB" id="AmoebaDB:FDP41_008017"/>
<keyword evidence="7" id="KW-1133">Transmembrane helix</keyword>
<dbReference type="GO" id="GO:0016020">
    <property type="term" value="C:membrane"/>
    <property type="evidence" value="ECO:0007669"/>
    <property type="project" value="UniProtKB-SubCell"/>
</dbReference>
<evidence type="ECO:0000256" key="15">
    <source>
        <dbReference type="ARBA" id="ARBA00047853"/>
    </source>
</evidence>
<dbReference type="InterPro" id="IPR045605">
    <property type="entry name" value="KshA-like_C"/>
</dbReference>
<keyword evidence="9" id="KW-0408">Iron</keyword>
<evidence type="ECO:0000256" key="16">
    <source>
        <dbReference type="ARBA" id="ARBA00049548"/>
    </source>
</evidence>
<comment type="caution">
    <text evidence="18">The sequence shown here is derived from an EMBL/GenBank/DDBJ whole genome shotgun (WGS) entry which is preliminary data.</text>
</comment>
<proteinExistence type="inferred from homology"/>
<dbReference type="OrthoDB" id="426882at2759"/>
<dbReference type="RefSeq" id="XP_044568815.1">
    <property type="nucleotide sequence ID" value="XM_044711826.1"/>
</dbReference>
<comment type="pathway">
    <text evidence="12">Steroid hormone biosynthesis; dafachronic acid biosynthesis.</text>
</comment>
<evidence type="ECO:0000256" key="12">
    <source>
        <dbReference type="ARBA" id="ARBA00025712"/>
    </source>
</evidence>
<keyword evidence="10" id="KW-0411">Iron-sulfur</keyword>
<keyword evidence="8" id="KW-0560">Oxidoreductase</keyword>
<dbReference type="GeneID" id="68115235"/>
<organism evidence="18 19">
    <name type="scientific">Naegleria fowleri</name>
    <name type="common">Brain eating amoeba</name>
    <dbReference type="NCBI Taxonomy" id="5763"/>
    <lineage>
        <taxon>Eukaryota</taxon>
        <taxon>Discoba</taxon>
        <taxon>Heterolobosea</taxon>
        <taxon>Tetramitia</taxon>
        <taxon>Eutetramitia</taxon>
        <taxon>Vahlkampfiidae</taxon>
        <taxon>Naegleria</taxon>
    </lineage>
</organism>
<protein>
    <recommendedName>
        <fullName evidence="14">cholesterol 7-desaturase</fullName>
        <ecNumber evidence="14">1.14.19.21</ecNumber>
    </recommendedName>
</protein>
<keyword evidence="6" id="KW-0479">Metal-binding</keyword>
<dbReference type="Gene3D" id="3.90.380.10">
    <property type="entry name" value="Naphthalene 1,2-dioxygenase Alpha Subunit, Chain A, domain 1"/>
    <property type="match status" value="1"/>
</dbReference>
<dbReference type="Pfam" id="PF19298">
    <property type="entry name" value="KshA_C"/>
    <property type="match status" value="1"/>
</dbReference>
<dbReference type="VEuPathDB" id="AmoebaDB:NF0036800"/>
<dbReference type="Proteomes" id="UP000444721">
    <property type="component" value="Unassembled WGS sequence"/>
</dbReference>
<evidence type="ECO:0000256" key="6">
    <source>
        <dbReference type="ARBA" id="ARBA00022723"/>
    </source>
</evidence>
<dbReference type="GO" id="GO:0008203">
    <property type="term" value="P:cholesterol metabolic process"/>
    <property type="evidence" value="ECO:0007669"/>
    <property type="project" value="InterPro"/>
</dbReference>
<dbReference type="InterPro" id="IPR036922">
    <property type="entry name" value="Rieske_2Fe-2S_sf"/>
</dbReference>
<dbReference type="GO" id="GO:0005737">
    <property type="term" value="C:cytoplasm"/>
    <property type="evidence" value="ECO:0007669"/>
    <property type="project" value="TreeGrafter"/>
</dbReference>
<dbReference type="GO" id="GO:0170056">
    <property type="term" value="F:cholesterol 7-desaturase [NAD(P)H] activity"/>
    <property type="evidence" value="ECO:0007669"/>
    <property type="project" value="UniProtKB-EC"/>
</dbReference>
<evidence type="ECO:0000256" key="10">
    <source>
        <dbReference type="ARBA" id="ARBA00023014"/>
    </source>
</evidence>
<dbReference type="AlphaFoldDB" id="A0A6A5CAS2"/>
<dbReference type="InterPro" id="IPR017941">
    <property type="entry name" value="Rieske_2Fe-2S"/>
</dbReference>
<dbReference type="UniPathway" id="UPA01020"/>
<evidence type="ECO:0000313" key="19">
    <source>
        <dbReference type="Proteomes" id="UP000444721"/>
    </source>
</evidence>
<comment type="cofactor">
    <cofactor evidence="1">
        <name>Fe cation</name>
        <dbReference type="ChEBI" id="CHEBI:24875"/>
    </cofactor>
</comment>
<evidence type="ECO:0000256" key="5">
    <source>
        <dbReference type="ARBA" id="ARBA00022714"/>
    </source>
</evidence>
<dbReference type="GO" id="GO:0051537">
    <property type="term" value="F:2 iron, 2 sulfur cluster binding"/>
    <property type="evidence" value="ECO:0007669"/>
    <property type="project" value="UniProtKB-KW"/>
</dbReference>
<keyword evidence="19" id="KW-1185">Reference proteome</keyword>
<keyword evidence="11" id="KW-0472">Membrane</keyword>
<dbReference type="PANTHER" id="PTHR21266">
    <property type="entry name" value="IRON-SULFUR DOMAIN CONTAINING PROTEIN"/>
    <property type="match status" value="1"/>
</dbReference>
<accession>A0A6A5CAS2</accession>
<dbReference type="OMA" id="TYFGPAY"/>
<evidence type="ECO:0000256" key="11">
    <source>
        <dbReference type="ARBA" id="ARBA00023136"/>
    </source>
</evidence>
<dbReference type="Gene3D" id="2.102.10.10">
    <property type="entry name" value="Rieske [2Fe-2S] iron-sulphur domain"/>
    <property type="match status" value="1"/>
</dbReference>
<evidence type="ECO:0000256" key="7">
    <source>
        <dbReference type="ARBA" id="ARBA00022989"/>
    </source>
</evidence>
<dbReference type="EMBL" id="VFQX01000004">
    <property type="protein sequence ID" value="KAF0984102.1"/>
    <property type="molecule type" value="Genomic_DNA"/>
</dbReference>
<evidence type="ECO:0000256" key="9">
    <source>
        <dbReference type="ARBA" id="ARBA00023004"/>
    </source>
</evidence>
<dbReference type="GO" id="GO:0046872">
    <property type="term" value="F:metal ion binding"/>
    <property type="evidence" value="ECO:0007669"/>
    <property type="project" value="UniProtKB-KW"/>
</dbReference>
<evidence type="ECO:0000256" key="1">
    <source>
        <dbReference type="ARBA" id="ARBA00001962"/>
    </source>
</evidence>
<sequence>MLNSLLSSLTPFLTSVVSTATEDSSFPSITTSSSSSTSSLLLLLSLSINILLLTVFLLSRSCSSQGQPHRASPSSFNPSKQQVEKERADSYIQQYPNGWYRLCNSSDLSPGQSKLVNYFGKELVIFRGQQLRENEKPVVGVLDAYCPHLGANLGIQGKVIGNHLRCVFHHWEFDKDGQCVNIPYSEGSIPSCAKTGNGSTPWICVEKYGMILVWYHSEREPPSYDPISIPDLDVSPQECKYYHYGNFVYEDIRMNIQDFAENSADVQHFQPLHGEMALPWTGPRSCIGRSIPVPFVKIIHKASFELSPTEKHIAYFKNQACLEVFGRKLTSTKVDAQITFYGPGGLTLFQFDGNFGRIYLFHTHTPTGVTSLDVGFVAFAENKIPRMLVWYIVGNWVAQWQNDILVWENKMYMKKPLLVKNDGPVMKLRRWYKQFYSTQELSY</sequence>